<evidence type="ECO:0000313" key="6">
    <source>
        <dbReference type="EMBL" id="RJG42755.1"/>
    </source>
</evidence>
<dbReference type="GO" id="GO:0006351">
    <property type="term" value="P:DNA-templated transcription"/>
    <property type="evidence" value="ECO:0007669"/>
    <property type="project" value="TreeGrafter"/>
</dbReference>
<dbReference type="InterPro" id="IPR058163">
    <property type="entry name" value="LysR-type_TF_proteobact-type"/>
</dbReference>
<reference evidence="6 7" key="1">
    <citation type="submission" date="2018-09" db="EMBL/GenBank/DDBJ databases">
        <authorList>
            <person name="Wang F."/>
        </authorList>
    </citation>
    <scope>NUCLEOTIDE SEQUENCE [LARGE SCALE GENOMIC DNA]</scope>
    <source>
        <strain evidence="6 7">PLHSC7-2</strain>
    </source>
</reference>
<dbReference type="PANTHER" id="PTHR30537">
    <property type="entry name" value="HTH-TYPE TRANSCRIPTIONAL REGULATOR"/>
    <property type="match status" value="1"/>
</dbReference>
<dbReference type="RefSeq" id="WP_119910956.1">
    <property type="nucleotide sequence ID" value="NZ_QZCH01000014.1"/>
</dbReference>
<organism evidence="6 7">
    <name type="scientific">Motilimonas pumila</name>
    <dbReference type="NCBI Taxonomy" id="2303987"/>
    <lineage>
        <taxon>Bacteria</taxon>
        <taxon>Pseudomonadati</taxon>
        <taxon>Pseudomonadota</taxon>
        <taxon>Gammaproteobacteria</taxon>
        <taxon>Alteromonadales</taxon>
        <taxon>Alteromonadales genera incertae sedis</taxon>
        <taxon>Motilimonas</taxon>
    </lineage>
</organism>
<gene>
    <name evidence="6" type="ORF">D1Z90_11740</name>
</gene>
<accession>A0A418YDY9</accession>
<dbReference type="Pfam" id="PF03466">
    <property type="entry name" value="LysR_substrate"/>
    <property type="match status" value="1"/>
</dbReference>
<dbReference type="EMBL" id="QZCH01000014">
    <property type="protein sequence ID" value="RJG42755.1"/>
    <property type="molecule type" value="Genomic_DNA"/>
</dbReference>
<keyword evidence="7" id="KW-1185">Reference proteome</keyword>
<keyword evidence="3" id="KW-0238">DNA-binding</keyword>
<dbReference type="InterPro" id="IPR036390">
    <property type="entry name" value="WH_DNA-bd_sf"/>
</dbReference>
<sequence>MNTVKLAPLLLIFADVAKLRSFTAAAKKLGMSKSAVSQQIKRLEQAVDLQLLARHTRGVVLTSAGEALLSRSELLSEQLRQVVLDVQEVKQQPSGRFKVSAPPFFERNIIVPALRQLCFENPKLTPELAINGRWQDLVDHDLDVAIFGGHLQDSNYKARLIGQVQDVFCASQGYLQQAGQIGEINDLSQHRFIATPWQNGKLQLLDEHSQQEVSFMATAYAQTNNLNTLIDMVKQGMGVGLLPEFVAKQRGDYGAMGLASNEDITQVLPNLMGQPWHFYFLHQYQHEKPSHIDRFYQLVCYYFNKLNPSRVRLPN</sequence>
<dbReference type="FunFam" id="1.10.10.10:FF:000001">
    <property type="entry name" value="LysR family transcriptional regulator"/>
    <property type="match status" value="1"/>
</dbReference>
<dbReference type="InterPro" id="IPR005119">
    <property type="entry name" value="LysR_subst-bd"/>
</dbReference>
<evidence type="ECO:0000256" key="1">
    <source>
        <dbReference type="ARBA" id="ARBA00009437"/>
    </source>
</evidence>
<keyword evidence="2" id="KW-0805">Transcription regulation</keyword>
<proteinExistence type="inferred from homology"/>
<evidence type="ECO:0000256" key="3">
    <source>
        <dbReference type="ARBA" id="ARBA00023125"/>
    </source>
</evidence>
<name>A0A418YDY9_9GAMM</name>
<dbReference type="Gene3D" id="1.10.10.10">
    <property type="entry name" value="Winged helix-like DNA-binding domain superfamily/Winged helix DNA-binding domain"/>
    <property type="match status" value="1"/>
</dbReference>
<dbReference type="Gene3D" id="3.40.190.290">
    <property type="match status" value="1"/>
</dbReference>
<evidence type="ECO:0000256" key="4">
    <source>
        <dbReference type="ARBA" id="ARBA00023163"/>
    </source>
</evidence>
<reference evidence="6 7" key="2">
    <citation type="submission" date="2019-01" db="EMBL/GenBank/DDBJ databases">
        <title>Motilimonas pumilus sp. nov., isolated from the gut of sea cucumber (Apostichopus japonicus).</title>
        <authorList>
            <person name="Wang F.-Q."/>
            <person name="Ren L.-H."/>
            <person name="Lin Y.-W."/>
            <person name="Sun G.-H."/>
            <person name="Du Z.-J."/>
            <person name="Zhao J.-X."/>
            <person name="Liu X.-J."/>
            <person name="Liu L.-J."/>
        </authorList>
    </citation>
    <scope>NUCLEOTIDE SEQUENCE [LARGE SCALE GENOMIC DNA]</scope>
    <source>
        <strain evidence="6 7">PLHSC7-2</strain>
    </source>
</reference>
<evidence type="ECO:0000259" key="5">
    <source>
        <dbReference type="PROSITE" id="PS50931"/>
    </source>
</evidence>
<dbReference type="Proteomes" id="UP000283255">
    <property type="component" value="Unassembled WGS sequence"/>
</dbReference>
<dbReference type="PANTHER" id="PTHR30537:SF5">
    <property type="entry name" value="HTH-TYPE TRANSCRIPTIONAL ACTIVATOR TTDR-RELATED"/>
    <property type="match status" value="1"/>
</dbReference>
<dbReference type="GO" id="GO:0043565">
    <property type="term" value="F:sequence-specific DNA binding"/>
    <property type="evidence" value="ECO:0007669"/>
    <property type="project" value="TreeGrafter"/>
</dbReference>
<dbReference type="OrthoDB" id="9786526at2"/>
<protein>
    <submittedName>
        <fullName evidence="6">LysR family transcriptional regulator</fullName>
    </submittedName>
</protein>
<dbReference type="InterPro" id="IPR036388">
    <property type="entry name" value="WH-like_DNA-bd_sf"/>
</dbReference>
<dbReference type="InterPro" id="IPR000847">
    <property type="entry name" value="LysR_HTH_N"/>
</dbReference>
<dbReference type="SUPFAM" id="SSF46785">
    <property type="entry name" value="Winged helix' DNA-binding domain"/>
    <property type="match status" value="1"/>
</dbReference>
<dbReference type="Pfam" id="PF00126">
    <property type="entry name" value="HTH_1"/>
    <property type="match status" value="1"/>
</dbReference>
<comment type="caution">
    <text evidence="6">The sequence shown here is derived from an EMBL/GenBank/DDBJ whole genome shotgun (WGS) entry which is preliminary data.</text>
</comment>
<dbReference type="PROSITE" id="PS50931">
    <property type="entry name" value="HTH_LYSR"/>
    <property type="match status" value="1"/>
</dbReference>
<feature type="domain" description="HTH lysR-type" evidence="5">
    <location>
        <begin position="9"/>
        <end position="62"/>
    </location>
</feature>
<dbReference type="SUPFAM" id="SSF53850">
    <property type="entry name" value="Periplasmic binding protein-like II"/>
    <property type="match status" value="1"/>
</dbReference>
<dbReference type="GO" id="GO:0003700">
    <property type="term" value="F:DNA-binding transcription factor activity"/>
    <property type="evidence" value="ECO:0007669"/>
    <property type="project" value="InterPro"/>
</dbReference>
<dbReference type="PRINTS" id="PR00039">
    <property type="entry name" value="HTHLYSR"/>
</dbReference>
<evidence type="ECO:0000313" key="7">
    <source>
        <dbReference type="Proteomes" id="UP000283255"/>
    </source>
</evidence>
<evidence type="ECO:0000256" key="2">
    <source>
        <dbReference type="ARBA" id="ARBA00023015"/>
    </source>
</evidence>
<dbReference type="AlphaFoldDB" id="A0A418YDY9"/>
<keyword evidence="4" id="KW-0804">Transcription</keyword>
<comment type="similarity">
    <text evidence="1">Belongs to the LysR transcriptional regulatory family.</text>
</comment>